<evidence type="ECO:0000256" key="1">
    <source>
        <dbReference type="SAM" id="Coils"/>
    </source>
</evidence>
<name>A0A381ZX39_9ZZZZ</name>
<feature type="transmembrane region" description="Helical" evidence="2">
    <location>
        <begin position="30"/>
        <end position="48"/>
    </location>
</feature>
<reference evidence="3" key="1">
    <citation type="submission" date="2018-05" db="EMBL/GenBank/DDBJ databases">
        <authorList>
            <person name="Lanie J.A."/>
            <person name="Ng W.-L."/>
            <person name="Kazmierczak K.M."/>
            <person name="Andrzejewski T.M."/>
            <person name="Davidsen T.M."/>
            <person name="Wayne K.J."/>
            <person name="Tettelin H."/>
            <person name="Glass J.I."/>
            <person name="Rusch D."/>
            <person name="Podicherti R."/>
            <person name="Tsui H.-C.T."/>
            <person name="Winkler M.E."/>
        </authorList>
    </citation>
    <scope>NUCLEOTIDE SEQUENCE</scope>
</reference>
<keyword evidence="1" id="KW-0175">Coiled coil</keyword>
<feature type="non-terminal residue" evidence="3">
    <location>
        <position position="301"/>
    </location>
</feature>
<gene>
    <name evidence="3" type="ORF">METZ01_LOCUS146518</name>
</gene>
<evidence type="ECO:0000313" key="3">
    <source>
        <dbReference type="EMBL" id="SVA93664.1"/>
    </source>
</evidence>
<keyword evidence="2" id="KW-1133">Transmembrane helix</keyword>
<feature type="coiled-coil region" evidence="1">
    <location>
        <begin position="216"/>
        <end position="246"/>
    </location>
</feature>
<protein>
    <submittedName>
        <fullName evidence="3">Uncharacterized protein</fullName>
    </submittedName>
</protein>
<accession>A0A381ZX39</accession>
<dbReference type="EMBL" id="UINC01022959">
    <property type="protein sequence ID" value="SVA93664.1"/>
    <property type="molecule type" value="Genomic_DNA"/>
</dbReference>
<sequence length="301" mass="33743">MSKQKSLQKNDSSVGTAEPQKKITSKVARWFVLTVILIFACGGLVWYGQQIIDSINASFDQSNQKIEAVSQTLNANGEELASVAASQENMKEIFKTQNFNLEQLRNRDTEQRQILIGLQNQINEVSTISSAGGDYWLIHQAVYFLNIAKTELSLFGNQASAKSALLSAQQSIQQLPNKYQIVEQSVQSALSKLDPEGYNIKKSQILISVQNIKHSVDSLVANKIEMQQLAEEENEQQRARLVLENTWQQIVAAFKNLVVVRSNNDAQSLKLNATQKQITKTLISLQLEMIRFAVLQSDDDK</sequence>
<keyword evidence="2" id="KW-0812">Transmembrane</keyword>
<proteinExistence type="predicted"/>
<dbReference type="AlphaFoldDB" id="A0A381ZX39"/>
<evidence type="ECO:0000256" key="2">
    <source>
        <dbReference type="SAM" id="Phobius"/>
    </source>
</evidence>
<organism evidence="3">
    <name type="scientific">marine metagenome</name>
    <dbReference type="NCBI Taxonomy" id="408172"/>
    <lineage>
        <taxon>unclassified sequences</taxon>
        <taxon>metagenomes</taxon>
        <taxon>ecological metagenomes</taxon>
    </lineage>
</organism>
<keyword evidence="2" id="KW-0472">Membrane</keyword>